<dbReference type="PANTHER" id="PTHR23521:SF3">
    <property type="entry name" value="MFS TRANSPORTER"/>
    <property type="match status" value="1"/>
</dbReference>
<reference evidence="5" key="1">
    <citation type="submission" date="2010-09" db="EMBL/GenBank/DDBJ databases">
        <title>The genome sequence of Geomyces destructans 20631-21.</title>
        <authorList>
            <consortium name="The Broad Institute Genome Sequencing Platform"/>
            <person name="Cuomo C.A."/>
            <person name="Blehert D.S."/>
            <person name="Lorch J.M."/>
            <person name="Young S.K."/>
            <person name="Zeng Q."/>
            <person name="Gargeya S."/>
            <person name="Fitzgerald M."/>
            <person name="Haas B."/>
            <person name="Abouelleil A."/>
            <person name="Alvarado L."/>
            <person name="Arachchi H.M."/>
            <person name="Berlin A."/>
            <person name="Brown A."/>
            <person name="Chapman S.B."/>
            <person name="Chen Z."/>
            <person name="Dunbar C."/>
            <person name="Freedman E."/>
            <person name="Gearin G."/>
            <person name="Gellesch M."/>
            <person name="Goldberg J."/>
            <person name="Griggs A."/>
            <person name="Gujja S."/>
            <person name="Heiman D."/>
            <person name="Howarth C."/>
            <person name="Larson L."/>
            <person name="Lui A."/>
            <person name="MacDonald P.J.P."/>
            <person name="Montmayeur A."/>
            <person name="Murphy C."/>
            <person name="Neiman D."/>
            <person name="Pearson M."/>
            <person name="Priest M."/>
            <person name="Roberts A."/>
            <person name="Saif S."/>
            <person name="Shea T."/>
            <person name="Shenoy N."/>
            <person name="Sisk P."/>
            <person name="Stolte C."/>
            <person name="Sykes S."/>
            <person name="Wortman J."/>
            <person name="Nusbaum C."/>
            <person name="Birren B."/>
        </authorList>
    </citation>
    <scope>NUCLEOTIDE SEQUENCE [LARGE SCALE GENOMIC DNA]</scope>
    <source>
        <strain evidence="5">ATCC MYA-4855 / 20631-21</strain>
    </source>
</reference>
<dbReference type="PANTHER" id="PTHR23521">
    <property type="entry name" value="TRANSPORTER MFS SUPERFAMILY"/>
    <property type="match status" value="1"/>
</dbReference>
<keyword evidence="5" id="KW-1185">Reference proteome</keyword>
<dbReference type="InterPro" id="IPR011701">
    <property type="entry name" value="MFS"/>
</dbReference>
<dbReference type="SUPFAM" id="SSF103473">
    <property type="entry name" value="MFS general substrate transporter"/>
    <property type="match status" value="1"/>
</dbReference>
<proteinExistence type="predicted"/>
<organism evidence="4 5">
    <name type="scientific">Pseudogymnoascus destructans (strain ATCC MYA-4855 / 20631-21)</name>
    <name type="common">Bat white-nose syndrome fungus</name>
    <name type="synonym">Geomyces destructans</name>
    <dbReference type="NCBI Taxonomy" id="658429"/>
    <lineage>
        <taxon>Eukaryota</taxon>
        <taxon>Fungi</taxon>
        <taxon>Dikarya</taxon>
        <taxon>Ascomycota</taxon>
        <taxon>Pezizomycotina</taxon>
        <taxon>Leotiomycetes</taxon>
        <taxon>Thelebolales</taxon>
        <taxon>Thelebolaceae</taxon>
        <taxon>Pseudogymnoascus</taxon>
    </lineage>
</organism>
<feature type="transmembrane region" description="Helical" evidence="2">
    <location>
        <begin position="89"/>
        <end position="109"/>
    </location>
</feature>
<name>L8FS08_PSED2</name>
<dbReference type="AlphaFoldDB" id="L8FS08"/>
<evidence type="ECO:0000313" key="4">
    <source>
        <dbReference type="EMBL" id="ELR03354.1"/>
    </source>
</evidence>
<dbReference type="Proteomes" id="UP000011064">
    <property type="component" value="Unassembled WGS sequence"/>
</dbReference>
<dbReference type="EMBL" id="GL574600">
    <property type="protein sequence ID" value="ELR03354.1"/>
    <property type="molecule type" value="Genomic_DNA"/>
</dbReference>
<feature type="transmembrane region" description="Helical" evidence="2">
    <location>
        <begin position="48"/>
        <end position="69"/>
    </location>
</feature>
<keyword evidence="2" id="KW-1133">Transmembrane helix</keyword>
<dbReference type="PROSITE" id="PS50850">
    <property type="entry name" value="MFS"/>
    <property type="match status" value="1"/>
</dbReference>
<dbReference type="Gene3D" id="1.20.1250.20">
    <property type="entry name" value="MFS general substrate transporter like domains"/>
    <property type="match status" value="1"/>
</dbReference>
<feature type="non-terminal residue" evidence="4">
    <location>
        <position position="191"/>
    </location>
</feature>
<feature type="transmembrane region" description="Helical" evidence="2">
    <location>
        <begin position="116"/>
        <end position="135"/>
    </location>
</feature>
<dbReference type="InterPro" id="IPR020846">
    <property type="entry name" value="MFS_dom"/>
</dbReference>
<feature type="domain" description="Major facilitator superfamily (MFS) profile" evidence="3">
    <location>
        <begin position="51"/>
        <end position="191"/>
    </location>
</feature>
<evidence type="ECO:0000259" key="3">
    <source>
        <dbReference type="PROSITE" id="PS50850"/>
    </source>
</evidence>
<evidence type="ECO:0000313" key="5">
    <source>
        <dbReference type="Proteomes" id="UP000011064"/>
    </source>
</evidence>
<comment type="subcellular location">
    <subcellularLocation>
        <location evidence="1">Membrane</location>
        <topology evidence="1">Multi-pass membrane protein</topology>
    </subcellularLocation>
</comment>
<dbReference type="Pfam" id="PF07690">
    <property type="entry name" value="MFS_1"/>
    <property type="match status" value="1"/>
</dbReference>
<feature type="transmembrane region" description="Helical" evidence="2">
    <location>
        <begin position="141"/>
        <end position="161"/>
    </location>
</feature>
<keyword evidence="2" id="KW-0472">Membrane</keyword>
<sequence>MVGLADPRSFALFGIASILVSIAALPVAFTISSTPAPAEFVRPRLKRLYAISPVGVAACFAVGLANGAFWSLGPVFAQNRGLLAADVGFYMSAVVLGGALSQWPLGLLSDRIDRRLVMVIAATIAVAAAGAAMFVPAGDRILMIATGALFGAGAFPLYPLAVAHANDFADPSDYVEMSSGLLLIYGIGAAI</sequence>
<evidence type="ECO:0000256" key="2">
    <source>
        <dbReference type="SAM" id="Phobius"/>
    </source>
</evidence>
<dbReference type="InParanoid" id="L8FS08"/>
<dbReference type="GO" id="GO:0005886">
    <property type="term" value="C:plasma membrane"/>
    <property type="evidence" value="ECO:0007669"/>
    <property type="project" value="TreeGrafter"/>
</dbReference>
<dbReference type="GO" id="GO:0022857">
    <property type="term" value="F:transmembrane transporter activity"/>
    <property type="evidence" value="ECO:0007669"/>
    <property type="project" value="InterPro"/>
</dbReference>
<feature type="transmembrane region" description="Helical" evidence="2">
    <location>
        <begin position="12"/>
        <end position="36"/>
    </location>
</feature>
<evidence type="ECO:0000256" key="1">
    <source>
        <dbReference type="ARBA" id="ARBA00004141"/>
    </source>
</evidence>
<gene>
    <name evidence="4" type="ORF">GMDG_08897</name>
</gene>
<accession>L8FS08</accession>
<dbReference type="InterPro" id="IPR036259">
    <property type="entry name" value="MFS_trans_sf"/>
</dbReference>
<keyword evidence="2" id="KW-0812">Transmembrane</keyword>
<dbReference type="VEuPathDB" id="FungiDB:GMDG_08897"/>
<protein>
    <recommendedName>
        <fullName evidence="3">Major facilitator superfamily (MFS) profile domain-containing protein</fullName>
    </recommendedName>
</protein>
<dbReference type="HOGENOM" id="CLU_1424697_0_0_1"/>